<dbReference type="Proteomes" id="UP001382935">
    <property type="component" value="Chromosome"/>
</dbReference>
<protein>
    <submittedName>
        <fullName evidence="1">Fimbria/pilus outer membrane usher protein</fullName>
    </submittedName>
</protein>
<gene>
    <name evidence="1" type="ORF">V6R86_08555</name>
</gene>
<name>A0ABZ2G0U5_9SPHN</name>
<dbReference type="InterPro" id="IPR000015">
    <property type="entry name" value="Fimb_usher"/>
</dbReference>
<dbReference type="Gene3D" id="2.60.40.3110">
    <property type="match status" value="1"/>
</dbReference>
<dbReference type="PANTHER" id="PTHR30451:SF5">
    <property type="entry name" value="SLR0019 PROTEIN"/>
    <property type="match status" value="1"/>
</dbReference>
<evidence type="ECO:0000313" key="2">
    <source>
        <dbReference type="Proteomes" id="UP001382935"/>
    </source>
</evidence>
<reference evidence="1 2" key="1">
    <citation type="submission" date="2024-02" db="EMBL/GenBank/DDBJ databases">
        <title>Full genome sequence of Sphingomonas kaistensis.</title>
        <authorList>
            <person name="Poletto B.L."/>
            <person name="Silva G."/>
            <person name="Galante D."/>
            <person name="Campos K.R."/>
            <person name="Santos M.B.N."/>
            <person name="Sacchi C.T."/>
        </authorList>
    </citation>
    <scope>NUCLEOTIDE SEQUENCE [LARGE SCALE GENOMIC DNA]</scope>
    <source>
        <strain evidence="1 2">MA4R</strain>
    </source>
</reference>
<sequence length="745" mass="77990">MSSLATIKPVGLVLNGLPQEQPTLVGTVGGQLAMLRDDLIALGIIVPPMRNHNRIGEQDFVRVSDVAGLSGRLSEDEDALLLTASPSAFVATRRSARVGAAAPPVSTILPLGFLVYDVSLANERGGIRASGLFDAGASGSWGVAGTTLLLAAGGKRPVRLDNSFQRDFPAQRLRLVIGDSFTRASDFNGSARFGGVRIGTDFALAPGEIGYPLPVLAGSALVPSTVELLAASGRQSHEVGPGRFLIEAPPVISGAGEVVMTIADVTGAVRQVRQSFYTSNRLIRPGLTDFSLEVGALRRRYGQRSASYGPAFAALGLRRGLNSSITAGARIEASQTSVMGGATVNAVVGRVGEIAVAGALSRSGARAGSLWRAQAQRLGPRGSFLVSYLRSNGTFARVGDDRAALGATSRHEFSATAGLVLPVGQISVGVVDAGLRDGSRYRLASAGYSASVRSVFLSASLRASRLNGGTDKGFFLSLSRPLGRHGSAALTADKGQVTSSYQWSAPDRQGVSFGVASTRSGGDMRFNGYALALSSFGDLEMTAFRADRRLAMRASARGALVLIEGRLVPTPRLHDGFALVEVESKTGVRILQEGRPVARRARAGRPVLLTGLQPFAANRVGIRTEDLPLDIDLDDDEGVAVPGFRQAALVRFGTTEARAPRTIALVDEQGRPIGPGFEVMLDDQRIGVTGHDGLVFLAGGGDGQRLRVKTTEGRCEAMVPVLRSTSSLGPAAPIVCRPSPRERAQ</sequence>
<dbReference type="EMBL" id="CP145607">
    <property type="protein sequence ID" value="WWM70722.1"/>
    <property type="molecule type" value="Genomic_DNA"/>
</dbReference>
<keyword evidence="2" id="KW-1185">Reference proteome</keyword>
<evidence type="ECO:0000313" key="1">
    <source>
        <dbReference type="EMBL" id="WWM70722.1"/>
    </source>
</evidence>
<accession>A0ABZ2G0U5</accession>
<dbReference type="PANTHER" id="PTHR30451">
    <property type="entry name" value="OUTER MEMBRANE USHER PROTEIN"/>
    <property type="match status" value="1"/>
</dbReference>
<dbReference type="Pfam" id="PF00577">
    <property type="entry name" value="Usher"/>
    <property type="match status" value="2"/>
</dbReference>
<dbReference type="InterPro" id="IPR042186">
    <property type="entry name" value="FimD_plug_dom"/>
</dbReference>
<organism evidence="1 2">
    <name type="scientific">Sphingomonas kaistensis</name>
    <dbReference type="NCBI Taxonomy" id="298708"/>
    <lineage>
        <taxon>Bacteria</taxon>
        <taxon>Pseudomonadati</taxon>
        <taxon>Pseudomonadota</taxon>
        <taxon>Alphaproteobacteria</taxon>
        <taxon>Sphingomonadales</taxon>
        <taxon>Sphingomonadaceae</taxon>
        <taxon>Sphingomonas</taxon>
    </lineage>
</organism>
<dbReference type="RefSeq" id="WP_338503725.1">
    <property type="nucleotide sequence ID" value="NZ_CP145607.1"/>
</dbReference>
<dbReference type="Gene3D" id="2.60.40.2610">
    <property type="entry name" value="Outer membrane usher protein FimD, plug domain"/>
    <property type="match status" value="1"/>
</dbReference>
<proteinExistence type="predicted"/>